<sequence length="186" mass="21843">MKQDLFDRYGSFLLKEGIHGDFEITDDLVHSIFFNHIYQTTKLPFIRKNGSWVKSICAQMNYVRVSLLNLKYYRSGKASGINEGFVYLITNPAWPHHFKIGSTISIQSRLSSYHSYSPNRDFDMVTYFFSKSRFADEKALHNLYEADGEWIYDKTGDKMKEALQFFNHKRKIDKQVLRASLTQLVE</sequence>
<name>A0A223LE25_9CAUD</name>
<evidence type="ECO:0000259" key="1">
    <source>
        <dbReference type="Pfam" id="PF10544"/>
    </source>
</evidence>
<dbReference type="Proteomes" id="UP000221110">
    <property type="component" value="Segment"/>
</dbReference>
<dbReference type="Pfam" id="PF10544">
    <property type="entry name" value="T5orf172"/>
    <property type="match status" value="1"/>
</dbReference>
<evidence type="ECO:0000313" key="2">
    <source>
        <dbReference type="EMBL" id="ASU00750.1"/>
    </source>
</evidence>
<evidence type="ECO:0000313" key="3">
    <source>
        <dbReference type="Proteomes" id="UP000221110"/>
    </source>
</evidence>
<dbReference type="EMBL" id="MF479730">
    <property type="protein sequence ID" value="ASU00750.1"/>
    <property type="molecule type" value="Genomic_DNA"/>
</dbReference>
<reference evidence="2 3" key="1">
    <citation type="submission" date="2017-07" db="EMBL/GenBank/DDBJ databases">
        <title>In vitro design and evaluation of phage cocktails against multidrug-resistant Aeromonas salmonicida.</title>
        <authorList>
            <person name="Chen L."/>
            <person name="Yuan S."/>
            <person name="Ma Y."/>
        </authorList>
    </citation>
    <scope>NUCLEOTIDE SEQUENCE [LARGE SCALE GENOMIC DNA]</scope>
</reference>
<proteinExistence type="predicted"/>
<dbReference type="GeneID" id="40089571"/>
<keyword evidence="3" id="KW-1185">Reference proteome</keyword>
<dbReference type="KEGG" id="vg:40089571"/>
<feature type="domain" description="Bacteriophage T5 Orf172 DNA-binding" evidence="1">
    <location>
        <begin position="84"/>
        <end position="146"/>
    </location>
</feature>
<accession>A0A223LE25</accession>
<dbReference type="RefSeq" id="YP_009613201.1">
    <property type="nucleotide sequence ID" value="NC_042019.1"/>
</dbReference>
<protein>
    <recommendedName>
        <fullName evidence="1">Bacteriophage T5 Orf172 DNA-binding domain-containing protein</fullName>
    </recommendedName>
</protein>
<dbReference type="InterPro" id="IPR018306">
    <property type="entry name" value="Phage_T5_Orf172_DNA-bd"/>
</dbReference>
<organism evidence="2 3">
    <name type="scientific">Aeromonas phage AS-gz</name>
    <dbReference type="NCBI Taxonomy" id="2026082"/>
    <lineage>
        <taxon>Viruses</taxon>
        <taxon>Duplodnaviria</taxon>
        <taxon>Heunggongvirae</taxon>
        <taxon>Uroviricota</taxon>
        <taxon>Caudoviricetes</taxon>
        <taxon>Pantevenvirales</taxon>
        <taxon>Straboviridae</taxon>
        <taxon>Tulanevirus</taxon>
        <taxon>Tulanevirus asgz</taxon>
    </lineage>
</organism>